<dbReference type="GO" id="GO:0016829">
    <property type="term" value="F:lyase activity"/>
    <property type="evidence" value="ECO:0007669"/>
    <property type="project" value="InterPro"/>
</dbReference>
<dbReference type="KEGG" id="acan:ACA1_043880"/>
<dbReference type="PANTHER" id="PTHR30536">
    <property type="entry name" value="ALTRONATE/GALACTARATE DEHYDRATASE"/>
    <property type="match status" value="1"/>
</dbReference>
<keyword evidence="2" id="KW-0378">Hydrolase</keyword>
<feature type="domain" description="D-galactarate/Altronate dehydratase second" evidence="1">
    <location>
        <begin position="38"/>
        <end position="148"/>
    </location>
</feature>
<dbReference type="AlphaFoldDB" id="L8HED8"/>
<dbReference type="EMBL" id="KB007862">
    <property type="protein sequence ID" value="ELR23113.1"/>
    <property type="molecule type" value="Genomic_DNA"/>
</dbReference>
<organism evidence="2 3">
    <name type="scientific">Acanthamoeba castellanii (strain ATCC 30010 / Neff)</name>
    <dbReference type="NCBI Taxonomy" id="1257118"/>
    <lineage>
        <taxon>Eukaryota</taxon>
        <taxon>Amoebozoa</taxon>
        <taxon>Discosea</taxon>
        <taxon>Longamoebia</taxon>
        <taxon>Centramoebida</taxon>
        <taxon>Acanthamoebidae</taxon>
        <taxon>Acanthamoeba</taxon>
    </lineage>
</organism>
<proteinExistence type="predicted"/>
<evidence type="ECO:0000313" key="3">
    <source>
        <dbReference type="Proteomes" id="UP000011083"/>
    </source>
</evidence>
<keyword evidence="3" id="KW-1185">Reference proteome</keyword>
<reference evidence="2 3" key="1">
    <citation type="journal article" date="2013" name="Genome Biol.">
        <title>Genome of Acanthamoeba castellanii highlights extensive lateral gene transfer and early evolution of tyrosine kinase signaling.</title>
        <authorList>
            <person name="Clarke M."/>
            <person name="Lohan A.J."/>
            <person name="Liu B."/>
            <person name="Lagkouvardos I."/>
            <person name="Roy S."/>
            <person name="Zafar N."/>
            <person name="Bertelli C."/>
            <person name="Schilde C."/>
            <person name="Kianianmomeni A."/>
            <person name="Burglin T.R."/>
            <person name="Frech C."/>
            <person name="Turcotte B."/>
            <person name="Kopec K.O."/>
            <person name="Synnott J.M."/>
            <person name="Choo C."/>
            <person name="Paponov I."/>
            <person name="Finkler A."/>
            <person name="Soon Heng Tan C."/>
            <person name="Hutchins A.P."/>
            <person name="Weinmeier T."/>
            <person name="Rattei T."/>
            <person name="Chu J.S."/>
            <person name="Gimenez G."/>
            <person name="Irimia M."/>
            <person name="Rigden D.J."/>
            <person name="Fitzpatrick D.A."/>
            <person name="Lorenzo-Morales J."/>
            <person name="Bateman A."/>
            <person name="Chiu C.H."/>
            <person name="Tang P."/>
            <person name="Hegemann P."/>
            <person name="Fromm H."/>
            <person name="Raoult D."/>
            <person name="Greub G."/>
            <person name="Miranda-Saavedra D."/>
            <person name="Chen N."/>
            <person name="Nash P."/>
            <person name="Ginger M.L."/>
            <person name="Horn M."/>
            <person name="Schaap P."/>
            <person name="Caler L."/>
            <person name="Loftus B."/>
        </authorList>
    </citation>
    <scope>NUCLEOTIDE SEQUENCE [LARGE SCALE GENOMIC DNA]</scope>
    <source>
        <strain evidence="2 3">Neff</strain>
    </source>
</reference>
<dbReference type="InterPro" id="IPR052172">
    <property type="entry name" value="UxaA_altronate/galactarate_dh"/>
</dbReference>
<dbReference type="GO" id="GO:0019698">
    <property type="term" value="P:D-galacturonate catabolic process"/>
    <property type="evidence" value="ECO:0007669"/>
    <property type="project" value="TreeGrafter"/>
</dbReference>
<sequence length="359" mass="38123">MAPQAGKADVNEVKEFYTSLATEISNNKQAARQLNVMVALHIAQHLNEKLAGRGTHGVTRFVALPHTEGCGCSGGINEEVYAQTLLGYLVHPSVHSALLLEHGCEKTHNHAMMEKLQRMHIPVDSFGWASVQLDGGIEKAKQRVEEYFVAALQLQGDSFPDAPLPSKHEIDLSHLRVGLLTVPTRAGIPPAVAKTFAAVSQAIASHGGVVVVPSNQGLLSDNAFVNAIVDTQILGPSLLYGQTFKNSTAHWVETVTGLGATGVELLVAFVPATSRPQQANPLVPLLQVTYVESPSAEADGVGHRADFDLCLEAGASVAEHAQQLLGLMAAGASRAYTPKLFLQGNVDFQLTRGDLGVSL</sequence>
<dbReference type="OrthoDB" id="199541at2759"/>
<dbReference type="RefSeq" id="XP_004352641.1">
    <property type="nucleotide sequence ID" value="XM_004352589.1"/>
</dbReference>
<evidence type="ECO:0000259" key="1">
    <source>
        <dbReference type="Pfam" id="PF04295"/>
    </source>
</evidence>
<dbReference type="Pfam" id="PF04295">
    <property type="entry name" value="GD_AH_second"/>
    <property type="match status" value="1"/>
</dbReference>
<dbReference type="Proteomes" id="UP000011083">
    <property type="component" value="Unassembled WGS sequence"/>
</dbReference>
<dbReference type="InterPro" id="IPR007392">
    <property type="entry name" value="GD_AH_second"/>
</dbReference>
<dbReference type="GeneID" id="14924090"/>
<name>L8HED8_ACACF</name>
<protein>
    <submittedName>
        <fullName evidence="2">Dgalactarate dehydratase/Altronate hydrolase-like protein</fullName>
    </submittedName>
</protein>
<dbReference type="GO" id="GO:0016787">
    <property type="term" value="F:hydrolase activity"/>
    <property type="evidence" value="ECO:0007669"/>
    <property type="project" value="UniProtKB-KW"/>
</dbReference>
<dbReference type="STRING" id="1257118.L8HED8"/>
<gene>
    <name evidence="2" type="ORF">ACA1_043880</name>
</gene>
<accession>L8HED8</accession>
<dbReference type="VEuPathDB" id="AmoebaDB:ACA1_043880"/>
<dbReference type="PANTHER" id="PTHR30536:SF5">
    <property type="entry name" value="ALTRONATE DEHYDRATASE"/>
    <property type="match status" value="1"/>
</dbReference>
<evidence type="ECO:0000313" key="2">
    <source>
        <dbReference type="EMBL" id="ELR23113.1"/>
    </source>
</evidence>